<sequence>MKLTWPESLSAVLPWSRAAEEEPTGPVPVVPHRIEPALPGLRVAVHASERLSAALDREWRQVPLAPGVRPRADLALVEVADGVEVPEGLDLGDVPLVVWVTAARPAAKHTALLAQATHVYVALASQLAAWQAVAPSARLLAPAGSSRLRPAPPEPRHGAVLVVDGPVAPEPAALTAAVLLPGLRPLIDPETGDPELLRLARLDPTVRVARVLAKRVTDLTEPAGLDDLLSDAAVLADGPRRAPDDTWTLLAAAAAGTPVVGLGDLTTPEGLDVPTHVDARTWRGDLVARIHQPELRDREGLALARAVRHGHSLTSRVATMADAIGFERPAPLRSVSAIVATNRPHELDTVLANVGRQVHPAVELVLVLHGFDLDQGELKERATAAGVTSLTVVEAPVELTLGACLNLGIDAAGGDYLAKLDDDNYYGAHYLTDLVDAFDSTGAGVVGKWAHYVWLRGSEAVVLRYPDAENTYQRRIQGGSMVFDGDLLRRIRFSDLPRGVDSDVLDRALAEGVPVWSGDRFNYVSIRESDTSGHTWTVAERTFMTATGRLVFHGDPRTHVEV</sequence>
<organism evidence="2 3">
    <name type="scientific">Nocardioides plantarum</name>
    <dbReference type="NCBI Taxonomy" id="29299"/>
    <lineage>
        <taxon>Bacteria</taxon>
        <taxon>Bacillati</taxon>
        <taxon>Actinomycetota</taxon>
        <taxon>Actinomycetes</taxon>
        <taxon>Propionibacteriales</taxon>
        <taxon>Nocardioidaceae</taxon>
        <taxon>Nocardioides</taxon>
    </lineage>
</organism>
<evidence type="ECO:0000313" key="3">
    <source>
        <dbReference type="Proteomes" id="UP001589750"/>
    </source>
</evidence>
<dbReference type="Gene3D" id="3.90.550.10">
    <property type="entry name" value="Spore Coat Polysaccharide Biosynthesis Protein SpsA, Chain A"/>
    <property type="match status" value="1"/>
</dbReference>
<evidence type="ECO:0000259" key="1">
    <source>
        <dbReference type="Pfam" id="PF00535"/>
    </source>
</evidence>
<dbReference type="InterPro" id="IPR029044">
    <property type="entry name" value="Nucleotide-diphossugar_trans"/>
</dbReference>
<name>A0ABV5K7C0_9ACTN</name>
<dbReference type="Pfam" id="PF00535">
    <property type="entry name" value="Glycos_transf_2"/>
    <property type="match status" value="1"/>
</dbReference>
<dbReference type="EMBL" id="JBHMDG010000007">
    <property type="protein sequence ID" value="MFB9312595.1"/>
    <property type="molecule type" value="Genomic_DNA"/>
</dbReference>
<reference evidence="2 3" key="1">
    <citation type="submission" date="2024-09" db="EMBL/GenBank/DDBJ databases">
        <authorList>
            <person name="Sun Q."/>
            <person name="Mori K."/>
        </authorList>
    </citation>
    <scope>NUCLEOTIDE SEQUENCE [LARGE SCALE GENOMIC DNA]</scope>
    <source>
        <strain evidence="2 3">JCM 9626</strain>
    </source>
</reference>
<gene>
    <name evidence="2" type="ORF">ACFFRI_06015</name>
</gene>
<evidence type="ECO:0000313" key="2">
    <source>
        <dbReference type="EMBL" id="MFB9312595.1"/>
    </source>
</evidence>
<protein>
    <submittedName>
        <fullName evidence="2">Glycosyltransferase family 2 protein</fullName>
    </submittedName>
</protein>
<keyword evidence="3" id="KW-1185">Reference proteome</keyword>
<feature type="domain" description="Glycosyltransferase 2-like" evidence="1">
    <location>
        <begin position="338"/>
        <end position="464"/>
    </location>
</feature>
<dbReference type="RefSeq" id="WP_140007619.1">
    <property type="nucleotide sequence ID" value="NZ_JBHMDG010000007.1"/>
</dbReference>
<proteinExistence type="predicted"/>
<accession>A0ABV5K7C0</accession>
<comment type="caution">
    <text evidence="2">The sequence shown here is derived from an EMBL/GenBank/DDBJ whole genome shotgun (WGS) entry which is preliminary data.</text>
</comment>
<dbReference type="InterPro" id="IPR001173">
    <property type="entry name" value="Glyco_trans_2-like"/>
</dbReference>
<dbReference type="Proteomes" id="UP001589750">
    <property type="component" value="Unassembled WGS sequence"/>
</dbReference>
<dbReference type="SUPFAM" id="SSF53448">
    <property type="entry name" value="Nucleotide-diphospho-sugar transferases"/>
    <property type="match status" value="1"/>
</dbReference>
<dbReference type="CDD" id="cd00761">
    <property type="entry name" value="Glyco_tranf_GTA_type"/>
    <property type="match status" value="1"/>
</dbReference>